<name>A0A9P6KGJ1_9FUNG</name>
<dbReference type="GO" id="GO:0005737">
    <property type="term" value="C:cytoplasm"/>
    <property type="evidence" value="ECO:0007669"/>
    <property type="project" value="TreeGrafter"/>
</dbReference>
<dbReference type="PROSITE" id="PS50293">
    <property type="entry name" value="TPR_REGION"/>
    <property type="match status" value="1"/>
</dbReference>
<comment type="caution">
    <text evidence="5">The sequence shown here is derived from an EMBL/GenBank/DDBJ whole genome shotgun (WGS) entry which is preliminary data.</text>
</comment>
<keyword evidence="6" id="KW-1185">Reference proteome</keyword>
<reference evidence="5" key="1">
    <citation type="journal article" date="2020" name="Fungal Divers.">
        <title>Resolving the Mortierellaceae phylogeny through synthesis of multi-gene phylogenetics and phylogenomics.</title>
        <authorList>
            <person name="Vandepol N."/>
            <person name="Liber J."/>
            <person name="Desiro A."/>
            <person name="Na H."/>
            <person name="Kennedy M."/>
            <person name="Barry K."/>
            <person name="Grigoriev I.V."/>
            <person name="Miller A.N."/>
            <person name="O'Donnell K."/>
            <person name="Stajich J.E."/>
            <person name="Bonito G."/>
        </authorList>
    </citation>
    <scope>NUCLEOTIDE SEQUENCE</scope>
    <source>
        <strain evidence="5">KOD1015</strain>
    </source>
</reference>
<feature type="compositionally biased region" description="Basic and acidic residues" evidence="4">
    <location>
        <begin position="678"/>
        <end position="695"/>
    </location>
</feature>
<organism evidence="5 6">
    <name type="scientific">Lunasporangiospora selenospora</name>
    <dbReference type="NCBI Taxonomy" id="979761"/>
    <lineage>
        <taxon>Eukaryota</taxon>
        <taxon>Fungi</taxon>
        <taxon>Fungi incertae sedis</taxon>
        <taxon>Mucoromycota</taxon>
        <taxon>Mortierellomycotina</taxon>
        <taxon>Mortierellomycetes</taxon>
        <taxon>Mortierellales</taxon>
        <taxon>Mortierellaceae</taxon>
        <taxon>Lunasporangiospora</taxon>
    </lineage>
</organism>
<dbReference type="InterPro" id="IPR019734">
    <property type="entry name" value="TPR_rpt"/>
</dbReference>
<feature type="repeat" description="TPR" evidence="3">
    <location>
        <begin position="494"/>
        <end position="527"/>
    </location>
</feature>
<dbReference type="InterPro" id="IPR011990">
    <property type="entry name" value="TPR-like_helical_dom_sf"/>
</dbReference>
<dbReference type="Gene3D" id="1.25.40.10">
    <property type="entry name" value="Tetratricopeptide repeat domain"/>
    <property type="match status" value="4"/>
</dbReference>
<evidence type="ECO:0000256" key="2">
    <source>
        <dbReference type="ARBA" id="ARBA00038210"/>
    </source>
</evidence>
<evidence type="ECO:0000313" key="5">
    <source>
        <dbReference type="EMBL" id="KAF9583887.1"/>
    </source>
</evidence>
<feature type="repeat" description="TPR" evidence="3">
    <location>
        <begin position="630"/>
        <end position="663"/>
    </location>
</feature>
<evidence type="ECO:0000313" key="6">
    <source>
        <dbReference type="Proteomes" id="UP000780801"/>
    </source>
</evidence>
<evidence type="ECO:0000256" key="3">
    <source>
        <dbReference type="PROSITE-ProRule" id="PRU00339"/>
    </source>
</evidence>
<dbReference type="Pfam" id="PF12895">
    <property type="entry name" value="ANAPC3"/>
    <property type="match status" value="1"/>
</dbReference>
<dbReference type="GO" id="GO:0031145">
    <property type="term" value="P:anaphase-promoting complex-dependent catabolic process"/>
    <property type="evidence" value="ECO:0007669"/>
    <property type="project" value="TreeGrafter"/>
</dbReference>
<dbReference type="PANTHER" id="PTHR12558:SF13">
    <property type="entry name" value="CELL DIVISION CYCLE PROTEIN 27 HOMOLOG"/>
    <property type="match status" value="1"/>
</dbReference>
<comment type="similarity">
    <text evidence="2">Belongs to the APC3/CDC27 family.</text>
</comment>
<dbReference type="EMBL" id="JAABOA010000559">
    <property type="protein sequence ID" value="KAF9583887.1"/>
    <property type="molecule type" value="Genomic_DNA"/>
</dbReference>
<dbReference type="Pfam" id="PF00515">
    <property type="entry name" value="TPR_1"/>
    <property type="match status" value="2"/>
</dbReference>
<dbReference type="Proteomes" id="UP000780801">
    <property type="component" value="Unassembled WGS sequence"/>
</dbReference>
<sequence length="695" mass="77893">MAVKATGATITNASKESGAGSPDHQNGNDHGITLKSDPVCTRLEQIVQYSLERFQFRTATFLAERLLYQSQAPGHTEQEREAAIYLLAKCHYQCRRPDIAWSLLENCGSLRARFLFAQCSLELRRYVECSAVLEWLLDDDSLSKSLPIIPENTCPNASTWALSNNRAQHKHKIAIRYFNEALELNPFLWEAYENLCELGIQQLGAVDSPLSGSFDEQINTTTSRQTGNLTETTTLSSGSREWDASSITESAERVPLKRGKLLDRTKSASSLQGLRSSAGVGKSTRMTRTNTIANFAASSLQQNIKARKNTFLANLVSAAEQQNEEYQKGTDIDGATPAVVDEADLWQSEEALRTMADILKIMARAYGLLSLGKFAESIAQYEALPYEHLHSGWVQCQIAKCKVGTADYSQAEKYFARARELEPSLHKDMDIYSTCLWHLRKEASLSALAKELKDANLQSPEAWCALGNAYNLRQERDQALKCFQRAIQLNDRFAYAHTLSGHEFIESGDYEKAQAQFRKAMSIDPRPYYAWYGMGRLYDQMGKDETALLYYKEAQKLNPSNGVLLQTVGAVQARMSRTSDALISLEKSIVIDPNNVVARQRKAELQYTIGHYEESLKEIEAIRNISNEKPTMLTLQGKIYLKMGNKEMALRCLTSALDLEGKGSHMIRDMIDSLDQDPATHGERYSVRADADVDI</sequence>
<dbReference type="SMART" id="SM00028">
    <property type="entry name" value="TPR"/>
    <property type="match status" value="7"/>
</dbReference>
<feature type="region of interest" description="Disordered" evidence="4">
    <location>
        <begin position="674"/>
        <end position="695"/>
    </location>
</feature>
<feature type="repeat" description="TPR" evidence="3">
    <location>
        <begin position="528"/>
        <end position="561"/>
    </location>
</feature>
<dbReference type="GO" id="GO:0005680">
    <property type="term" value="C:anaphase-promoting complex"/>
    <property type="evidence" value="ECO:0007669"/>
    <property type="project" value="TreeGrafter"/>
</dbReference>
<dbReference type="AlphaFoldDB" id="A0A9P6KGJ1"/>
<dbReference type="Pfam" id="PF13181">
    <property type="entry name" value="TPR_8"/>
    <property type="match status" value="2"/>
</dbReference>
<evidence type="ECO:0000256" key="4">
    <source>
        <dbReference type="SAM" id="MobiDB-lite"/>
    </source>
</evidence>
<dbReference type="GO" id="GO:0016567">
    <property type="term" value="P:protein ubiquitination"/>
    <property type="evidence" value="ECO:0007669"/>
    <property type="project" value="TreeGrafter"/>
</dbReference>
<dbReference type="SUPFAM" id="SSF48452">
    <property type="entry name" value="TPR-like"/>
    <property type="match status" value="2"/>
</dbReference>
<dbReference type="GO" id="GO:0007091">
    <property type="term" value="P:metaphase/anaphase transition of mitotic cell cycle"/>
    <property type="evidence" value="ECO:0007669"/>
    <property type="project" value="TreeGrafter"/>
</dbReference>
<evidence type="ECO:0000256" key="1">
    <source>
        <dbReference type="ARBA" id="ARBA00022803"/>
    </source>
</evidence>
<gene>
    <name evidence="5" type="primary">CDC27</name>
    <name evidence="5" type="ORF">BGW38_008203</name>
</gene>
<keyword evidence="1 3" id="KW-0802">TPR repeat</keyword>
<dbReference type="PANTHER" id="PTHR12558">
    <property type="entry name" value="CELL DIVISION CYCLE 16,23,27"/>
    <property type="match status" value="1"/>
</dbReference>
<dbReference type="OrthoDB" id="10248520at2759"/>
<protein>
    <submittedName>
        <fullName evidence="5">Anaphase-promoting complex subunit cdc27</fullName>
    </submittedName>
</protein>
<dbReference type="GO" id="GO:0051301">
    <property type="term" value="P:cell division"/>
    <property type="evidence" value="ECO:0007669"/>
    <property type="project" value="TreeGrafter"/>
</dbReference>
<dbReference type="PROSITE" id="PS50005">
    <property type="entry name" value="TPR"/>
    <property type="match status" value="4"/>
</dbReference>
<feature type="region of interest" description="Disordered" evidence="4">
    <location>
        <begin position="1"/>
        <end position="33"/>
    </location>
</feature>
<accession>A0A9P6KGJ1</accession>
<proteinExistence type="inferred from homology"/>
<feature type="repeat" description="TPR" evidence="3">
    <location>
        <begin position="460"/>
        <end position="493"/>
    </location>
</feature>